<organism evidence="1 2">
    <name type="scientific">Methylobacterium indicum</name>
    <dbReference type="NCBI Taxonomy" id="1775910"/>
    <lineage>
        <taxon>Bacteria</taxon>
        <taxon>Pseudomonadati</taxon>
        <taxon>Pseudomonadota</taxon>
        <taxon>Alphaproteobacteria</taxon>
        <taxon>Hyphomicrobiales</taxon>
        <taxon>Methylobacteriaceae</taxon>
        <taxon>Methylobacterium</taxon>
    </lineage>
</organism>
<evidence type="ECO:0008006" key="3">
    <source>
        <dbReference type="Google" id="ProtNLM"/>
    </source>
</evidence>
<keyword evidence="1" id="KW-0614">Plasmid</keyword>
<evidence type="ECO:0000313" key="2">
    <source>
        <dbReference type="Proteomes" id="UP000663508"/>
    </source>
</evidence>
<name>A0A8H8X0M8_9HYPH</name>
<evidence type="ECO:0000313" key="1">
    <source>
        <dbReference type="EMBL" id="BCM88046.1"/>
    </source>
</evidence>
<protein>
    <recommendedName>
        <fullName evidence="3">RelE cytotoxic translational repressor of toxin-antitoxin stability system</fullName>
    </recommendedName>
</protein>
<dbReference type="PIRSF" id="PIRSF039032">
    <property type="entry name" value="HigB-2"/>
    <property type="match status" value="1"/>
</dbReference>
<dbReference type="EMBL" id="AP024149">
    <property type="protein sequence ID" value="BCM88046.1"/>
    <property type="molecule type" value="Genomic_DNA"/>
</dbReference>
<proteinExistence type="predicted"/>
<gene>
    <name evidence="1" type="ORF">mvi_65070</name>
</gene>
<dbReference type="KEGG" id="mind:mvi_65070"/>
<dbReference type="InterPro" id="IPR009387">
    <property type="entry name" value="HigB-2"/>
</dbReference>
<dbReference type="AlphaFoldDB" id="A0A8H8X0M8"/>
<dbReference type="Proteomes" id="UP000663508">
    <property type="component" value="Plasmid pVL1_4"/>
</dbReference>
<reference evidence="1" key="1">
    <citation type="submission" date="2020-11" db="EMBL/GenBank/DDBJ databases">
        <title>Complete genome sequence of a novel pathogenic Methylobacterium strain isolated from rice in Vietnam.</title>
        <authorList>
            <person name="Lai K."/>
            <person name="Okazaki S."/>
            <person name="Higashi K."/>
            <person name="Mori H."/>
            <person name="Toyoda A."/>
            <person name="Kurokawa K."/>
        </authorList>
    </citation>
    <scope>NUCLEOTIDE SEQUENCE</scope>
    <source>
        <strain evidence="1">VL1</strain>
        <plasmid evidence="1">pVL1_4</plasmid>
    </source>
</reference>
<sequence>MPYMKVMHAVLTTPTFEADAADAGLSDDEVQAMSAWLSENPQAGDVMSGTGGARKVRFAGKGKGKSGGYRTIHYYGGNDVPLFLLALIDKGDRANLTKAERNALAAELSCLADDYRAGVAARLTTLKRRI</sequence>
<geneLocation type="plasmid" evidence="1 2">
    <name>pVL1_4</name>
</geneLocation>
<dbReference type="Pfam" id="PF06296">
    <property type="entry name" value="RelE"/>
    <property type="match status" value="1"/>
</dbReference>
<accession>A0A8H8X0M8</accession>